<dbReference type="Pfam" id="PF01381">
    <property type="entry name" value="HTH_3"/>
    <property type="match status" value="1"/>
</dbReference>
<dbReference type="InterPro" id="IPR050807">
    <property type="entry name" value="TransReg_Diox_bact_type"/>
</dbReference>
<protein>
    <submittedName>
        <fullName evidence="5">Helix-turn-helix domain-containing protein</fullName>
    </submittedName>
</protein>
<dbReference type="GO" id="GO:0003677">
    <property type="term" value="F:DNA binding"/>
    <property type="evidence" value="ECO:0007669"/>
    <property type="project" value="UniProtKB-KW"/>
</dbReference>
<name>A0A7K1YGA0_9SPHI</name>
<feature type="domain" description="HTH cro/C1-type" evidence="4">
    <location>
        <begin position="17"/>
        <end position="71"/>
    </location>
</feature>
<organism evidence="5 6">
    <name type="scientific">Hufsiella arboris</name>
    <dbReference type="NCBI Taxonomy" id="2695275"/>
    <lineage>
        <taxon>Bacteria</taxon>
        <taxon>Pseudomonadati</taxon>
        <taxon>Bacteroidota</taxon>
        <taxon>Sphingobacteriia</taxon>
        <taxon>Sphingobacteriales</taxon>
        <taxon>Sphingobacteriaceae</taxon>
        <taxon>Hufsiella</taxon>
    </lineage>
</organism>
<dbReference type="PROSITE" id="PS50943">
    <property type="entry name" value="HTH_CROC1"/>
    <property type="match status" value="1"/>
</dbReference>
<evidence type="ECO:0000256" key="3">
    <source>
        <dbReference type="ARBA" id="ARBA00023163"/>
    </source>
</evidence>
<dbReference type="InterPro" id="IPR010982">
    <property type="entry name" value="Lambda_DNA-bd_dom_sf"/>
</dbReference>
<dbReference type="GO" id="GO:0005829">
    <property type="term" value="C:cytosol"/>
    <property type="evidence" value="ECO:0007669"/>
    <property type="project" value="TreeGrafter"/>
</dbReference>
<keyword evidence="3" id="KW-0804">Transcription</keyword>
<accession>A0A7K1YGA0</accession>
<keyword evidence="6" id="KW-1185">Reference proteome</keyword>
<keyword evidence="2" id="KW-0238">DNA-binding</keyword>
<evidence type="ECO:0000256" key="1">
    <source>
        <dbReference type="ARBA" id="ARBA00023015"/>
    </source>
</evidence>
<comment type="caution">
    <text evidence="5">The sequence shown here is derived from an EMBL/GenBank/DDBJ whole genome shotgun (WGS) entry which is preliminary data.</text>
</comment>
<gene>
    <name evidence="5" type="ORF">GS399_19760</name>
</gene>
<evidence type="ECO:0000313" key="5">
    <source>
        <dbReference type="EMBL" id="MXV53208.1"/>
    </source>
</evidence>
<proteinExistence type="predicted"/>
<dbReference type="GO" id="GO:0003700">
    <property type="term" value="F:DNA-binding transcription factor activity"/>
    <property type="evidence" value="ECO:0007669"/>
    <property type="project" value="TreeGrafter"/>
</dbReference>
<dbReference type="Gene3D" id="1.10.260.40">
    <property type="entry name" value="lambda repressor-like DNA-binding domains"/>
    <property type="match status" value="1"/>
</dbReference>
<dbReference type="Proteomes" id="UP000466586">
    <property type="component" value="Unassembled WGS sequence"/>
</dbReference>
<dbReference type="EMBL" id="WVHT01000015">
    <property type="protein sequence ID" value="MXV53208.1"/>
    <property type="molecule type" value="Genomic_DNA"/>
</dbReference>
<evidence type="ECO:0000313" key="6">
    <source>
        <dbReference type="Proteomes" id="UP000466586"/>
    </source>
</evidence>
<dbReference type="PANTHER" id="PTHR46797:SF23">
    <property type="entry name" value="HTH-TYPE TRANSCRIPTIONAL REGULATOR SUTR"/>
    <property type="match status" value="1"/>
</dbReference>
<keyword evidence="1" id="KW-0805">Transcription regulation</keyword>
<evidence type="ECO:0000256" key="2">
    <source>
        <dbReference type="ARBA" id="ARBA00023125"/>
    </source>
</evidence>
<reference evidence="5 6" key="1">
    <citation type="submission" date="2019-11" db="EMBL/GenBank/DDBJ databases">
        <title>Pedobacter sp. HMF7647 Genome sequencing and assembly.</title>
        <authorList>
            <person name="Kang H."/>
            <person name="Kim H."/>
            <person name="Joh K."/>
        </authorList>
    </citation>
    <scope>NUCLEOTIDE SEQUENCE [LARGE SCALE GENOMIC DNA]</scope>
    <source>
        <strain evidence="5 6">HMF7647</strain>
    </source>
</reference>
<sequence>MPSKDTEELQKKFGENLKKIREEKGLSLREVASRCNLDNSNISKIENGQFNIQLSKIFELAKGLGVEARDLLNF</sequence>
<dbReference type="SUPFAM" id="SSF47413">
    <property type="entry name" value="lambda repressor-like DNA-binding domains"/>
    <property type="match status" value="1"/>
</dbReference>
<dbReference type="AlphaFoldDB" id="A0A7K1YGA0"/>
<evidence type="ECO:0000259" key="4">
    <source>
        <dbReference type="PROSITE" id="PS50943"/>
    </source>
</evidence>
<dbReference type="InterPro" id="IPR001387">
    <property type="entry name" value="Cro/C1-type_HTH"/>
</dbReference>
<dbReference type="CDD" id="cd00093">
    <property type="entry name" value="HTH_XRE"/>
    <property type="match status" value="1"/>
</dbReference>
<dbReference type="PANTHER" id="PTHR46797">
    <property type="entry name" value="HTH-TYPE TRANSCRIPTIONAL REGULATOR"/>
    <property type="match status" value="1"/>
</dbReference>
<dbReference type="SMART" id="SM00530">
    <property type="entry name" value="HTH_XRE"/>
    <property type="match status" value="1"/>
</dbReference>